<evidence type="ECO:0000313" key="2">
    <source>
        <dbReference type="Proteomes" id="UP001183619"/>
    </source>
</evidence>
<keyword evidence="2" id="KW-1185">Reference proteome</keyword>
<gene>
    <name evidence="1" type="ORF">J2S37_001006</name>
</gene>
<comment type="caution">
    <text evidence="1">The sequence shown here is derived from an EMBL/GenBank/DDBJ whole genome shotgun (WGS) entry which is preliminary data.</text>
</comment>
<protein>
    <submittedName>
        <fullName evidence="1">Uncharacterized protein</fullName>
    </submittedName>
</protein>
<name>A0ABU2B794_9CORY</name>
<proteinExistence type="predicted"/>
<evidence type="ECO:0000313" key="1">
    <source>
        <dbReference type="EMBL" id="MDR7354468.1"/>
    </source>
</evidence>
<organism evidence="1 2">
    <name type="scientific">Corynebacterium felinum</name>
    <dbReference type="NCBI Taxonomy" id="131318"/>
    <lineage>
        <taxon>Bacteria</taxon>
        <taxon>Bacillati</taxon>
        <taxon>Actinomycetota</taxon>
        <taxon>Actinomycetes</taxon>
        <taxon>Mycobacteriales</taxon>
        <taxon>Corynebacteriaceae</taxon>
        <taxon>Corynebacterium</taxon>
    </lineage>
</organism>
<sequence length="233" mass="26689">MAFLLELKRIAYDSVTLGGNKHLRKGFLKAEKQRGLFQAVAARGAVALVRIAPQFMFALVTRSYRKNGMEVLGLGYHSVVVADGADGVKKYHHRTLHMSQEQRQAYIERLYRKQDVLKAHFPDAMIASQEFVVEQFPLNQQLHTVVSVQKRIRNIPLFHENIRANHKVMQLCQDMFESANALPDVVGKSNFFFTDTHEGIVIVDTIPVEESDPTDWEAYIRAQEILWGEIKRP</sequence>
<reference evidence="1 2" key="1">
    <citation type="submission" date="2023-07" db="EMBL/GenBank/DDBJ databases">
        <title>Sequencing the genomes of 1000 actinobacteria strains.</title>
        <authorList>
            <person name="Klenk H.-P."/>
        </authorList>
    </citation>
    <scope>NUCLEOTIDE SEQUENCE [LARGE SCALE GENOMIC DNA]</scope>
    <source>
        <strain evidence="1 2">DSM 44508</strain>
    </source>
</reference>
<dbReference type="EMBL" id="JAVDYF010000001">
    <property type="protein sequence ID" value="MDR7354468.1"/>
    <property type="molecule type" value="Genomic_DNA"/>
</dbReference>
<dbReference type="RefSeq" id="WP_277104810.1">
    <property type="nucleotide sequence ID" value="NZ_BAAAJS010000009.1"/>
</dbReference>
<dbReference type="Proteomes" id="UP001183619">
    <property type="component" value="Unassembled WGS sequence"/>
</dbReference>
<accession>A0ABU2B794</accession>